<dbReference type="EMBL" id="QJJK01000016">
    <property type="protein sequence ID" value="PXW52430.1"/>
    <property type="molecule type" value="Genomic_DNA"/>
</dbReference>
<dbReference type="SUPFAM" id="SSF46785">
    <property type="entry name" value="Winged helix' DNA-binding domain"/>
    <property type="match status" value="1"/>
</dbReference>
<feature type="compositionally biased region" description="Polar residues" evidence="5">
    <location>
        <begin position="16"/>
        <end position="28"/>
    </location>
</feature>
<comment type="caution">
    <text evidence="6">The sequence shown here is derived from an EMBL/GenBank/DDBJ whole genome shotgun (WGS) entry which is preliminary data.</text>
</comment>
<reference evidence="6 7" key="1">
    <citation type="submission" date="2018-05" db="EMBL/GenBank/DDBJ databases">
        <title>Genomic Encyclopedia of Type Strains, Phase IV (KMG-IV): sequencing the most valuable type-strain genomes for metagenomic binning, comparative biology and taxonomic classification.</title>
        <authorList>
            <person name="Goeker M."/>
        </authorList>
    </citation>
    <scope>NUCLEOTIDE SEQUENCE [LARGE SCALE GENOMIC DNA]</scope>
    <source>
        <strain evidence="6 7">DSM 6462</strain>
    </source>
</reference>
<dbReference type="OrthoDB" id="667966at2"/>
<dbReference type="GO" id="GO:0003677">
    <property type="term" value="F:DNA binding"/>
    <property type="evidence" value="ECO:0007669"/>
    <property type="project" value="UniProtKB-KW"/>
</dbReference>
<dbReference type="Pfam" id="PF00027">
    <property type="entry name" value="cNMP_binding"/>
    <property type="match status" value="1"/>
</dbReference>
<dbReference type="CDD" id="cd00092">
    <property type="entry name" value="HTH_CRP"/>
    <property type="match status" value="1"/>
</dbReference>
<dbReference type="SUPFAM" id="SSF51206">
    <property type="entry name" value="cAMP-binding domain-like"/>
    <property type="match status" value="1"/>
</dbReference>
<keyword evidence="4" id="KW-0535">Nitrogen fixation</keyword>
<feature type="compositionally biased region" description="Polar residues" evidence="5">
    <location>
        <begin position="1"/>
        <end position="10"/>
    </location>
</feature>
<dbReference type="RefSeq" id="WP_110377925.1">
    <property type="nucleotide sequence ID" value="NZ_CAKNFM010000006.1"/>
</dbReference>
<dbReference type="PANTHER" id="PTHR24567:SF75">
    <property type="entry name" value="FUMARATE AND NITRATE REDUCTION REGULATORY PROTEIN"/>
    <property type="match status" value="1"/>
</dbReference>
<dbReference type="FunFam" id="1.10.10.10:FF:000028">
    <property type="entry name" value="Fumarate/nitrate reduction transcriptional regulator Fnr"/>
    <property type="match status" value="1"/>
</dbReference>
<dbReference type="GO" id="GO:0005829">
    <property type="term" value="C:cytosol"/>
    <property type="evidence" value="ECO:0007669"/>
    <property type="project" value="TreeGrafter"/>
</dbReference>
<dbReference type="AlphaFoldDB" id="A0A2V3TVC7"/>
<evidence type="ECO:0000256" key="1">
    <source>
        <dbReference type="ARBA" id="ARBA00023015"/>
    </source>
</evidence>
<sequence length="225" mass="25044">MLAQATISPTAPTPLSYHSGQPVTEPSDLWSTATRQTCARNRSIYSEGDPADRVFKVVSGAVRTFQLLEDGRRQVNAFYLAGEIFGLEATGDYRFSAEAIVTSQILVLRRDRLTLRLTNEPALMGDLWRITACELERAQAHFALLGRKSAIERVASFLVSMGERSVTNGAIELPMSRQDIADFLGLTIETVSRTMTLLEEQRLIAMPSARRIVIRDRRPLMALDS</sequence>
<dbReference type="InterPro" id="IPR014710">
    <property type="entry name" value="RmlC-like_jellyroll"/>
</dbReference>
<keyword evidence="2" id="KW-0238">DNA-binding</keyword>
<organism evidence="6 7">
    <name type="scientific">Chelatococcus asaccharovorans</name>
    <dbReference type="NCBI Taxonomy" id="28210"/>
    <lineage>
        <taxon>Bacteria</taxon>
        <taxon>Pseudomonadati</taxon>
        <taxon>Pseudomonadota</taxon>
        <taxon>Alphaproteobacteria</taxon>
        <taxon>Hyphomicrobiales</taxon>
        <taxon>Chelatococcaceae</taxon>
        <taxon>Chelatococcus</taxon>
    </lineage>
</organism>
<proteinExistence type="predicted"/>
<evidence type="ECO:0000256" key="3">
    <source>
        <dbReference type="ARBA" id="ARBA00023163"/>
    </source>
</evidence>
<name>A0A2V3TVC7_9HYPH</name>
<dbReference type="InterPro" id="IPR018490">
    <property type="entry name" value="cNMP-bd_dom_sf"/>
</dbReference>
<feature type="region of interest" description="Disordered" evidence="5">
    <location>
        <begin position="1"/>
        <end position="28"/>
    </location>
</feature>
<dbReference type="PROSITE" id="PS50042">
    <property type="entry name" value="CNMP_BINDING_3"/>
    <property type="match status" value="1"/>
</dbReference>
<accession>A0A2V3TVC7</accession>
<dbReference type="InterPro" id="IPR000595">
    <property type="entry name" value="cNMP-bd_dom"/>
</dbReference>
<keyword evidence="1" id="KW-0805">Transcription regulation</keyword>
<dbReference type="PANTHER" id="PTHR24567">
    <property type="entry name" value="CRP FAMILY TRANSCRIPTIONAL REGULATORY PROTEIN"/>
    <property type="match status" value="1"/>
</dbReference>
<dbReference type="Pfam" id="PF13545">
    <property type="entry name" value="HTH_Crp_2"/>
    <property type="match status" value="1"/>
</dbReference>
<evidence type="ECO:0000256" key="4">
    <source>
        <dbReference type="ARBA" id="ARBA00023231"/>
    </source>
</evidence>
<evidence type="ECO:0000256" key="2">
    <source>
        <dbReference type="ARBA" id="ARBA00023125"/>
    </source>
</evidence>
<gene>
    <name evidence="6" type="ORF">C7450_1163</name>
</gene>
<dbReference type="PROSITE" id="PS00042">
    <property type="entry name" value="HTH_CRP_1"/>
    <property type="match status" value="1"/>
</dbReference>
<dbReference type="GO" id="GO:0003700">
    <property type="term" value="F:DNA-binding transcription factor activity"/>
    <property type="evidence" value="ECO:0007669"/>
    <property type="project" value="InterPro"/>
</dbReference>
<dbReference type="SMART" id="SM00100">
    <property type="entry name" value="cNMP"/>
    <property type="match status" value="1"/>
</dbReference>
<dbReference type="Proteomes" id="UP000248021">
    <property type="component" value="Unassembled WGS sequence"/>
</dbReference>
<dbReference type="InterPro" id="IPR018335">
    <property type="entry name" value="Tscrpt_reg_HTH_Crp-type_CS"/>
</dbReference>
<evidence type="ECO:0000313" key="6">
    <source>
        <dbReference type="EMBL" id="PXW52430.1"/>
    </source>
</evidence>
<evidence type="ECO:0000313" key="7">
    <source>
        <dbReference type="Proteomes" id="UP000248021"/>
    </source>
</evidence>
<dbReference type="Gene3D" id="1.10.10.10">
    <property type="entry name" value="Winged helix-like DNA-binding domain superfamily/Winged helix DNA-binding domain"/>
    <property type="match status" value="1"/>
</dbReference>
<evidence type="ECO:0000256" key="5">
    <source>
        <dbReference type="SAM" id="MobiDB-lite"/>
    </source>
</evidence>
<dbReference type="InterPro" id="IPR036390">
    <property type="entry name" value="WH_DNA-bd_sf"/>
</dbReference>
<dbReference type="SMART" id="SM00419">
    <property type="entry name" value="HTH_CRP"/>
    <property type="match status" value="1"/>
</dbReference>
<keyword evidence="3" id="KW-0804">Transcription</keyword>
<keyword evidence="7" id="KW-1185">Reference proteome</keyword>
<dbReference type="CDD" id="cd00038">
    <property type="entry name" value="CAP_ED"/>
    <property type="match status" value="1"/>
</dbReference>
<dbReference type="InterPro" id="IPR050397">
    <property type="entry name" value="Env_Response_Regulators"/>
</dbReference>
<dbReference type="PRINTS" id="PR00034">
    <property type="entry name" value="HTHCRP"/>
</dbReference>
<dbReference type="InterPro" id="IPR012318">
    <property type="entry name" value="HTH_CRP"/>
</dbReference>
<dbReference type="PROSITE" id="PS51063">
    <property type="entry name" value="HTH_CRP_2"/>
    <property type="match status" value="1"/>
</dbReference>
<dbReference type="Gene3D" id="2.60.120.10">
    <property type="entry name" value="Jelly Rolls"/>
    <property type="match status" value="1"/>
</dbReference>
<dbReference type="InterPro" id="IPR036388">
    <property type="entry name" value="WH-like_DNA-bd_sf"/>
</dbReference>
<protein>
    <submittedName>
        <fullName evidence="6">CRP/FNR family nitrogen fixation transcriptional regulator</fullName>
    </submittedName>
</protein>